<accession>A0ABS0DCX7</accession>
<dbReference type="GO" id="GO:0004077">
    <property type="term" value="F:biotin--[biotin carboxyl-carrier protein] ligase activity"/>
    <property type="evidence" value="ECO:0007669"/>
    <property type="project" value="UniProtKB-EC"/>
</dbReference>
<protein>
    <recommendedName>
        <fullName evidence="3">biotin--[biotin carboxyl-carrier protein] ligase</fullName>
        <ecNumber evidence="3">6.3.4.15</ecNumber>
    </recommendedName>
</protein>
<keyword evidence="1 5" id="KW-0436">Ligase</keyword>
<evidence type="ECO:0000256" key="3">
    <source>
        <dbReference type="ARBA" id="ARBA00024227"/>
    </source>
</evidence>
<comment type="caution">
    <text evidence="5">The sequence shown here is derived from an EMBL/GenBank/DDBJ whole genome shotgun (WGS) entry which is preliminary data.</text>
</comment>
<dbReference type="PROSITE" id="PS51733">
    <property type="entry name" value="BPL_LPL_CATALYTIC"/>
    <property type="match status" value="1"/>
</dbReference>
<dbReference type="InterPro" id="IPR045864">
    <property type="entry name" value="aa-tRNA-synth_II/BPL/LPL"/>
</dbReference>
<dbReference type="Gene3D" id="2.30.30.100">
    <property type="match status" value="1"/>
</dbReference>
<keyword evidence="6" id="KW-1185">Reference proteome</keyword>
<dbReference type="EMBL" id="JADLQN010000002">
    <property type="protein sequence ID" value="MBF6356319.1"/>
    <property type="molecule type" value="Genomic_DNA"/>
</dbReference>
<dbReference type="CDD" id="cd16442">
    <property type="entry name" value="BPL"/>
    <property type="match status" value="1"/>
</dbReference>
<evidence type="ECO:0000313" key="6">
    <source>
        <dbReference type="Proteomes" id="UP000707731"/>
    </source>
</evidence>
<evidence type="ECO:0000259" key="4">
    <source>
        <dbReference type="PROSITE" id="PS51733"/>
    </source>
</evidence>
<evidence type="ECO:0000256" key="2">
    <source>
        <dbReference type="ARBA" id="ARBA00023267"/>
    </source>
</evidence>
<dbReference type="Pfam" id="PF03099">
    <property type="entry name" value="BPL_LplA_LipB"/>
    <property type="match status" value="1"/>
</dbReference>
<dbReference type="Gene3D" id="3.30.930.10">
    <property type="entry name" value="Bira Bifunctional Protein, Domain 2"/>
    <property type="match status" value="1"/>
</dbReference>
<keyword evidence="2" id="KW-0092">Biotin</keyword>
<sequence length="327" mass="34057">MGSECNQRQERSVTARCLPASRKAQVEPRLRLFSGPSALAERALRATGSVAAVQSPSPDTAQRRTPLDVGRLRAAVASAGLSFSRVDVVESTGSTNADLIARSREPGADGSVLLAEAQESGRGRHARAWASPPRAQIALSMLVRLPGVDPAVLGWLPLLTGIAVVDALRATAQVPADLKWPNDVLIGGRKVAGILAEVAEAGPAPAVVIGIGVNVTLGEAELPVPHAISLELAGAAELDRTELVASVLTEFDRRFTAWRDAGWATAGLVDAYRERCATIGTEVRAELPGGRALTGTATGIDDAGRLLVGGEAVSAGDVTHLRGQYRR</sequence>
<gene>
    <name evidence="5" type="ORF">IU449_17505</name>
</gene>
<dbReference type="SUPFAM" id="SSF55681">
    <property type="entry name" value="Class II aaRS and biotin synthetases"/>
    <property type="match status" value="1"/>
</dbReference>
<evidence type="ECO:0000313" key="5">
    <source>
        <dbReference type="EMBL" id="MBF6356319.1"/>
    </source>
</evidence>
<feature type="domain" description="BPL/LPL catalytic" evidence="4">
    <location>
        <begin position="75"/>
        <end position="259"/>
    </location>
</feature>
<dbReference type="Proteomes" id="UP000707731">
    <property type="component" value="Unassembled WGS sequence"/>
</dbReference>
<dbReference type="NCBIfam" id="TIGR00121">
    <property type="entry name" value="birA_ligase"/>
    <property type="match status" value="1"/>
</dbReference>
<evidence type="ECO:0000256" key="1">
    <source>
        <dbReference type="ARBA" id="ARBA00022598"/>
    </source>
</evidence>
<dbReference type="PANTHER" id="PTHR12835">
    <property type="entry name" value="BIOTIN PROTEIN LIGASE"/>
    <property type="match status" value="1"/>
</dbReference>
<dbReference type="InterPro" id="IPR003142">
    <property type="entry name" value="BPL_C"/>
</dbReference>
<dbReference type="PANTHER" id="PTHR12835:SF5">
    <property type="entry name" value="BIOTIN--PROTEIN LIGASE"/>
    <property type="match status" value="1"/>
</dbReference>
<dbReference type="EC" id="6.3.4.15" evidence="3"/>
<reference evidence="5 6" key="1">
    <citation type="submission" date="2020-10" db="EMBL/GenBank/DDBJ databases">
        <title>Identification of Nocardia species via Next-generation sequencing and recognition of intraspecies genetic diversity.</title>
        <authorList>
            <person name="Li P."/>
            <person name="Li P."/>
            <person name="Lu B."/>
        </authorList>
    </citation>
    <scope>NUCLEOTIDE SEQUENCE [LARGE SCALE GENOMIC DNA]</scope>
    <source>
        <strain evidence="5 6">BJ06-0143</strain>
    </source>
</reference>
<dbReference type="InterPro" id="IPR004408">
    <property type="entry name" value="Biotin_CoA_COase_ligase"/>
</dbReference>
<organism evidence="5 6">
    <name type="scientific">Nocardia higoensis</name>
    <dbReference type="NCBI Taxonomy" id="228599"/>
    <lineage>
        <taxon>Bacteria</taxon>
        <taxon>Bacillati</taxon>
        <taxon>Actinomycetota</taxon>
        <taxon>Actinomycetes</taxon>
        <taxon>Mycobacteriales</taxon>
        <taxon>Nocardiaceae</taxon>
        <taxon>Nocardia</taxon>
    </lineage>
</organism>
<dbReference type="Pfam" id="PF02237">
    <property type="entry name" value="BPL_C"/>
    <property type="match status" value="1"/>
</dbReference>
<name>A0ABS0DCX7_9NOCA</name>
<dbReference type="InterPro" id="IPR004143">
    <property type="entry name" value="BPL_LPL_catalytic"/>
</dbReference>
<proteinExistence type="predicted"/>